<keyword evidence="10" id="KW-1185">Reference proteome</keyword>
<dbReference type="PANTHER" id="PTHR11735:SF6">
    <property type="entry name" value="TRNA N6-ADENOSINE THREONYLCARBAMOYLTRANSFERASE, MITOCHONDRIAL"/>
    <property type="match status" value="1"/>
</dbReference>
<comment type="catalytic activity">
    <reaction evidence="6 7">
        <text>L-threonylcarbamoyladenylate + adenosine(37) in tRNA = N(6)-L-threonylcarbamoyladenosine(37) in tRNA + AMP + H(+)</text>
        <dbReference type="Rhea" id="RHEA:37059"/>
        <dbReference type="Rhea" id="RHEA-COMP:10162"/>
        <dbReference type="Rhea" id="RHEA-COMP:10163"/>
        <dbReference type="ChEBI" id="CHEBI:15378"/>
        <dbReference type="ChEBI" id="CHEBI:73682"/>
        <dbReference type="ChEBI" id="CHEBI:74411"/>
        <dbReference type="ChEBI" id="CHEBI:74418"/>
        <dbReference type="ChEBI" id="CHEBI:456215"/>
        <dbReference type="EC" id="2.3.1.234"/>
    </reaction>
</comment>
<comment type="function">
    <text evidence="7">Required for the formation of a threonylcarbamoyl group on adenosine at position 37 (t(6)A37) in mitochondrial tRNAs that read codons beginning with adenine. Probably involved in the transfer of the threonylcarbamoyl moiety of threonylcarbamoyl-AMP (TC-AMP) to the N6 group of A37. Involved in mitochondrial genome maintenance.</text>
</comment>
<evidence type="ECO:0000256" key="3">
    <source>
        <dbReference type="ARBA" id="ARBA00022694"/>
    </source>
</evidence>
<dbReference type="EMBL" id="JNVN01001341">
    <property type="protein sequence ID" value="KHJ33601.1"/>
    <property type="molecule type" value="Genomic_DNA"/>
</dbReference>
<dbReference type="EC" id="2.3.1.234" evidence="1"/>
<dbReference type="HOGENOM" id="CLU_023208_4_0_1"/>
<keyword evidence="9" id="KW-0378">Hydrolase</keyword>
<evidence type="ECO:0000256" key="7">
    <source>
        <dbReference type="HAMAP-Rule" id="MF_03179"/>
    </source>
</evidence>
<dbReference type="PRINTS" id="PR00789">
    <property type="entry name" value="OSIALOPTASE"/>
</dbReference>
<comment type="subcellular location">
    <subcellularLocation>
        <location evidence="7">Mitochondrion</location>
    </subcellularLocation>
</comment>
<evidence type="ECO:0000313" key="9">
    <source>
        <dbReference type="EMBL" id="KHJ33601.1"/>
    </source>
</evidence>
<protein>
    <recommendedName>
        <fullName evidence="1">N(6)-L-threonylcarbamoyladenine synthase</fullName>
        <ecNumber evidence="1">2.3.1.234</ecNumber>
    </recommendedName>
</protein>
<comment type="cofactor">
    <cofactor evidence="7">
        <name>a divalent metal cation</name>
        <dbReference type="ChEBI" id="CHEBI:60240"/>
    </cofactor>
    <text evidence="7">Binds 1 divalent metal cation per subunit.</text>
</comment>
<keyword evidence="2 7" id="KW-0808">Transferase</keyword>
<dbReference type="OMA" id="NAAMIGC"/>
<reference evidence="9 10" key="1">
    <citation type="journal article" date="2014" name="BMC Genomics">
        <title>Adaptive genomic structural variation in the grape powdery mildew pathogen, Erysiphe necator.</title>
        <authorList>
            <person name="Jones L."/>
            <person name="Riaz S."/>
            <person name="Morales-Cruz A."/>
            <person name="Amrine K.C."/>
            <person name="McGuire B."/>
            <person name="Gubler W.D."/>
            <person name="Walker M.A."/>
            <person name="Cantu D."/>
        </authorList>
    </citation>
    <scope>NUCLEOTIDE SEQUENCE [LARGE SCALE GENOMIC DNA]</scope>
    <source>
        <strain evidence="10">c</strain>
    </source>
</reference>
<dbReference type="HAMAP" id="MF_01445">
    <property type="entry name" value="TsaD"/>
    <property type="match status" value="1"/>
</dbReference>
<dbReference type="SMR" id="A0A0B1P9F1"/>
<dbReference type="GO" id="GO:0008233">
    <property type="term" value="F:peptidase activity"/>
    <property type="evidence" value="ECO:0007669"/>
    <property type="project" value="UniProtKB-KW"/>
</dbReference>
<keyword evidence="9" id="KW-0645">Protease</keyword>
<keyword evidence="4 7" id="KW-0479">Metal-binding</keyword>
<comment type="similarity">
    <text evidence="7">Belongs to the KAE1 / TsaD family.</text>
</comment>
<dbReference type="InterPro" id="IPR017861">
    <property type="entry name" value="KAE1/TsaD"/>
</dbReference>
<dbReference type="GO" id="GO:0072670">
    <property type="term" value="P:mitochondrial tRNA threonylcarbamoyladenosine modification"/>
    <property type="evidence" value="ECO:0007669"/>
    <property type="project" value="TreeGrafter"/>
</dbReference>
<evidence type="ECO:0000256" key="1">
    <source>
        <dbReference type="ARBA" id="ARBA00012156"/>
    </source>
</evidence>
<evidence type="ECO:0000256" key="4">
    <source>
        <dbReference type="ARBA" id="ARBA00022723"/>
    </source>
</evidence>
<sequence>MYLNDCCQQAKHYCLKVNSLGWFNKIEKRKISSGCFGEKRERVKPKNAFKPPCATLTATISSHSTSPRHFFMVSLLRYSSSQLRSIHNWNSSSHGPNLLTIAIETSCDDTSVAVLEKNASNSAILHFHSRITSDNRAYGGIHPLAAHESHQKTLAGLLNLALEQIPEPDHNASQSLNDTLKIGNKLIRKPHFITATRGPGMRASLTTGFDTAKGLAVGLQIPLLGVNHMQAHALTPRLVSAINASKNESNTTATGIKPEFPYLSLLVSGGHTLLALSRSIWDHTIIANTNDLALGDMLDKSARAILPTSYISQLSSVMYGRALEEFTFPESSDVHSYTPPKAFPIARNGSEHGYTWKITPPYISPGPEGRAKYFNQFSFSGIGSKAINIMVKCPNMLEDERRCLAKTVMTVAFEHLGSRVHAALNLEHLSNVKVLVVSGGVASNRFLRKVLRTFLDTRGFSHIELLIPSPELCTDNAAMIAWTGIEMFEAGFATDLSALALKQWSVDPKSDDGGILGVKGWIHGAMNWS</sequence>
<dbReference type="InterPro" id="IPR022450">
    <property type="entry name" value="TsaD"/>
</dbReference>
<proteinExistence type="inferred from homology"/>
<dbReference type="Proteomes" id="UP000030854">
    <property type="component" value="Unassembled WGS sequence"/>
</dbReference>
<dbReference type="GO" id="GO:0005739">
    <property type="term" value="C:mitochondrion"/>
    <property type="evidence" value="ECO:0007669"/>
    <property type="project" value="UniProtKB-SubCell"/>
</dbReference>
<comment type="subunit">
    <text evidence="7">Homodimer.</text>
</comment>
<dbReference type="InterPro" id="IPR043129">
    <property type="entry name" value="ATPase_NBD"/>
</dbReference>
<evidence type="ECO:0000256" key="6">
    <source>
        <dbReference type="ARBA" id="ARBA00048117"/>
    </source>
</evidence>
<dbReference type="Pfam" id="PF00814">
    <property type="entry name" value="TsaD"/>
    <property type="match status" value="1"/>
</dbReference>
<dbReference type="PROSITE" id="PS01016">
    <property type="entry name" value="GLYCOPROTEASE"/>
    <property type="match status" value="1"/>
</dbReference>
<evidence type="ECO:0000256" key="2">
    <source>
        <dbReference type="ARBA" id="ARBA00022679"/>
    </source>
</evidence>
<dbReference type="Gene3D" id="3.30.420.40">
    <property type="match status" value="2"/>
</dbReference>
<feature type="domain" description="Gcp-like" evidence="8">
    <location>
        <begin position="132"/>
        <end position="482"/>
    </location>
</feature>
<dbReference type="GO" id="GO:0061711">
    <property type="term" value="F:tRNA N(6)-L-threonylcarbamoyladenine synthase activity"/>
    <property type="evidence" value="ECO:0007669"/>
    <property type="project" value="UniProtKB-EC"/>
</dbReference>
<dbReference type="InterPro" id="IPR017860">
    <property type="entry name" value="Peptidase_M22_CS"/>
</dbReference>
<accession>A0A0B1P9F1</accession>
<dbReference type="STRING" id="52586.A0A0B1P9F1"/>
<dbReference type="GO" id="GO:0046872">
    <property type="term" value="F:metal ion binding"/>
    <property type="evidence" value="ECO:0007669"/>
    <property type="project" value="UniProtKB-KW"/>
</dbReference>
<organism evidence="9 10">
    <name type="scientific">Uncinula necator</name>
    <name type="common">Grape powdery mildew</name>
    <dbReference type="NCBI Taxonomy" id="52586"/>
    <lineage>
        <taxon>Eukaryota</taxon>
        <taxon>Fungi</taxon>
        <taxon>Dikarya</taxon>
        <taxon>Ascomycota</taxon>
        <taxon>Pezizomycotina</taxon>
        <taxon>Leotiomycetes</taxon>
        <taxon>Erysiphales</taxon>
        <taxon>Erysiphaceae</taxon>
        <taxon>Erysiphe</taxon>
    </lineage>
</organism>
<keyword evidence="7" id="KW-0496">Mitochondrion</keyword>
<keyword evidence="3 7" id="KW-0819">tRNA processing</keyword>
<name>A0A0B1P9F1_UNCNE</name>
<keyword evidence="5 7" id="KW-0012">Acyltransferase</keyword>
<gene>
    <name evidence="9" type="ORF">EV44_g0749</name>
</gene>
<evidence type="ECO:0000313" key="10">
    <source>
        <dbReference type="Proteomes" id="UP000030854"/>
    </source>
</evidence>
<comment type="caution">
    <text evidence="9">The sequence shown here is derived from an EMBL/GenBank/DDBJ whole genome shotgun (WGS) entry which is preliminary data.</text>
</comment>
<dbReference type="SUPFAM" id="SSF53067">
    <property type="entry name" value="Actin-like ATPase domain"/>
    <property type="match status" value="2"/>
</dbReference>
<dbReference type="PANTHER" id="PTHR11735">
    <property type="entry name" value="TRNA N6-ADENOSINE THREONYLCARBAMOYLTRANSFERASE"/>
    <property type="match status" value="1"/>
</dbReference>
<dbReference type="GO" id="GO:0006508">
    <property type="term" value="P:proteolysis"/>
    <property type="evidence" value="ECO:0007669"/>
    <property type="project" value="UniProtKB-KW"/>
</dbReference>
<dbReference type="AlphaFoldDB" id="A0A0B1P9F1"/>
<dbReference type="InterPro" id="IPR000905">
    <property type="entry name" value="Gcp-like_dom"/>
</dbReference>
<evidence type="ECO:0000256" key="5">
    <source>
        <dbReference type="ARBA" id="ARBA00023315"/>
    </source>
</evidence>
<evidence type="ECO:0000259" key="8">
    <source>
        <dbReference type="Pfam" id="PF00814"/>
    </source>
</evidence>